<keyword evidence="2" id="KW-1185">Reference proteome</keyword>
<dbReference type="RefSeq" id="WP_141007311.1">
    <property type="nucleotide sequence ID" value="NZ_BAAAOR010000030.1"/>
</dbReference>
<organism evidence="1 2">
    <name type="scientific">Nocardioides humi</name>
    <dbReference type="NCBI Taxonomy" id="449461"/>
    <lineage>
        <taxon>Bacteria</taxon>
        <taxon>Bacillati</taxon>
        <taxon>Actinomycetota</taxon>
        <taxon>Actinomycetes</taxon>
        <taxon>Propionibacteriales</taxon>
        <taxon>Nocardioidaceae</taxon>
        <taxon>Nocardioides</taxon>
    </lineage>
</organism>
<comment type="caution">
    <text evidence="1">The sequence shown here is derived from an EMBL/GenBank/DDBJ whole genome shotgun (WGS) entry which is preliminary data.</text>
</comment>
<proteinExistence type="predicted"/>
<evidence type="ECO:0000313" key="1">
    <source>
        <dbReference type="EMBL" id="GAA1533504.1"/>
    </source>
</evidence>
<evidence type="ECO:0000313" key="2">
    <source>
        <dbReference type="Proteomes" id="UP001500842"/>
    </source>
</evidence>
<accession>A0ABN2B5T8</accession>
<protein>
    <submittedName>
        <fullName evidence="1">Uncharacterized protein</fullName>
    </submittedName>
</protein>
<gene>
    <name evidence="1" type="ORF">GCM10009788_40590</name>
</gene>
<dbReference type="EMBL" id="BAAAOR010000030">
    <property type="protein sequence ID" value="GAA1533504.1"/>
    <property type="molecule type" value="Genomic_DNA"/>
</dbReference>
<name>A0ABN2B5T8_9ACTN</name>
<dbReference type="Proteomes" id="UP001500842">
    <property type="component" value="Unassembled WGS sequence"/>
</dbReference>
<sequence>MTSHYRQLPTGFASMNRAIELATGDTAPDRRRLVEVARRRVRVAGVADAVRLLLSLKAAVEFPTRSPAFRPDTVLYMALDPELRDALAALTRSTDAVLAAQPGRPVDP</sequence>
<reference evidence="1 2" key="1">
    <citation type="journal article" date="2019" name="Int. J. Syst. Evol. Microbiol.">
        <title>The Global Catalogue of Microorganisms (GCM) 10K type strain sequencing project: providing services to taxonomists for standard genome sequencing and annotation.</title>
        <authorList>
            <consortium name="The Broad Institute Genomics Platform"/>
            <consortium name="The Broad Institute Genome Sequencing Center for Infectious Disease"/>
            <person name="Wu L."/>
            <person name="Ma J."/>
        </authorList>
    </citation>
    <scope>NUCLEOTIDE SEQUENCE [LARGE SCALE GENOMIC DNA]</scope>
    <source>
        <strain evidence="1 2">JCM 14942</strain>
    </source>
</reference>